<dbReference type="InterPro" id="IPR013123">
    <property type="entry name" value="SpoU_subst-bd"/>
</dbReference>
<dbReference type="GO" id="GO:0005829">
    <property type="term" value="C:cytosol"/>
    <property type="evidence" value="ECO:0007669"/>
    <property type="project" value="TreeGrafter"/>
</dbReference>
<dbReference type="AlphaFoldDB" id="G9WZL4"/>
<dbReference type="HOGENOM" id="CLU_021322_0_1_9"/>
<evidence type="ECO:0000259" key="4">
    <source>
        <dbReference type="SMART" id="SM00967"/>
    </source>
</evidence>
<dbReference type="EMBL" id="AFZE01000008">
    <property type="protein sequence ID" value="EHL15901.1"/>
    <property type="molecule type" value="Genomic_DNA"/>
</dbReference>
<dbReference type="PANTHER" id="PTHR46429:SF1">
    <property type="entry name" value="23S RRNA (GUANOSINE-2'-O-)-METHYLTRANSFERASE RLMB"/>
    <property type="match status" value="1"/>
</dbReference>
<evidence type="ECO:0000313" key="5">
    <source>
        <dbReference type="EMBL" id="EHL15901.1"/>
    </source>
</evidence>
<dbReference type="RefSeq" id="WP_009525844.1">
    <property type="nucleotide sequence ID" value="NZ_JH414557.1"/>
</dbReference>
<dbReference type="NCBIfam" id="TIGR00186">
    <property type="entry name" value="rRNA_methyl_3"/>
    <property type="match status" value="1"/>
</dbReference>
<dbReference type="Gene3D" id="3.30.1330.30">
    <property type="match status" value="1"/>
</dbReference>
<dbReference type="SUPFAM" id="SSF55315">
    <property type="entry name" value="L30e-like"/>
    <property type="match status" value="1"/>
</dbReference>
<dbReference type="SMART" id="SM00967">
    <property type="entry name" value="SpoU_sub_bind"/>
    <property type="match status" value="1"/>
</dbReference>
<dbReference type="Pfam" id="PF00588">
    <property type="entry name" value="SpoU_methylase"/>
    <property type="match status" value="1"/>
</dbReference>
<keyword evidence="2 5" id="KW-0489">Methyltransferase</keyword>
<dbReference type="InterPro" id="IPR029026">
    <property type="entry name" value="tRNA_m1G_MTases_N"/>
</dbReference>
<dbReference type="PANTHER" id="PTHR46429">
    <property type="entry name" value="23S RRNA (GUANOSINE-2'-O-)-METHYLTRANSFERASE RLMB"/>
    <property type="match status" value="1"/>
</dbReference>
<evidence type="ECO:0000256" key="2">
    <source>
        <dbReference type="ARBA" id="ARBA00022603"/>
    </source>
</evidence>
<comment type="caution">
    <text evidence="5">The sequence shown here is derived from an EMBL/GenBank/DDBJ whole genome shotgun (WGS) entry which is preliminary data.</text>
</comment>
<keyword evidence="3 5" id="KW-0808">Transferase</keyword>
<dbReference type="Pfam" id="PF08032">
    <property type="entry name" value="SpoU_sub_bind"/>
    <property type="match status" value="1"/>
</dbReference>
<sequence>MNYIIGKNPVIEAIKNDREIDTIYIKSGEKEERLKYIISIAKDKKILVKEVDKKKLDMMSENANHQGVLALISEYKYYEFDNLLEDIKNNREKGKKNLILILDRIEDVHNLGAIVRSAYCASADAIIIQNRRSAQINQTVEKTSAGATSYMKICRVSNLNDVIQKLKNSGIWIYSLDMGETPYFDTDLSGDVALIVGNEGKGISTLVKRNSDMIISIPITGKIDSLNASVSASIAMFEVVKQRMRKK</sequence>
<dbReference type="GO" id="GO:0032259">
    <property type="term" value="P:methylation"/>
    <property type="evidence" value="ECO:0007669"/>
    <property type="project" value="UniProtKB-KW"/>
</dbReference>
<reference evidence="5 6" key="1">
    <citation type="submission" date="2011-08" db="EMBL/GenBank/DDBJ databases">
        <title>The Genome Sequence of Eubacteriaceae bacterium ACC19a.</title>
        <authorList>
            <consortium name="The Broad Institute Genome Sequencing Platform"/>
            <person name="Earl A."/>
            <person name="Ward D."/>
            <person name="Feldgarden M."/>
            <person name="Gevers D."/>
            <person name="Sizova M."/>
            <person name="Hazen A."/>
            <person name="Epstein S."/>
            <person name="Young S.K."/>
            <person name="Zeng Q."/>
            <person name="Gargeya S."/>
            <person name="Fitzgerald M."/>
            <person name="Haas B."/>
            <person name="Abouelleil A."/>
            <person name="Alvarado L."/>
            <person name="Arachchi H.M."/>
            <person name="Berlin A."/>
            <person name="Brown A."/>
            <person name="Chapman S.B."/>
            <person name="Chen Z."/>
            <person name="Dunbar C."/>
            <person name="Freedman E."/>
            <person name="Gearin G."/>
            <person name="Gellesch M."/>
            <person name="Goldberg J."/>
            <person name="Griggs A."/>
            <person name="Gujja S."/>
            <person name="Heiman D."/>
            <person name="Howarth C."/>
            <person name="Larson L."/>
            <person name="Lui A."/>
            <person name="MacDonald P.J.P."/>
            <person name="Montmayeur A."/>
            <person name="Murphy C."/>
            <person name="Neiman D."/>
            <person name="Pearson M."/>
            <person name="Priest M."/>
            <person name="Roberts A."/>
            <person name="Saif S."/>
            <person name="Shea T."/>
            <person name="Shenoy N."/>
            <person name="Sisk P."/>
            <person name="Stolte C."/>
            <person name="Sykes S."/>
            <person name="Wortman J."/>
            <person name="Nusbaum C."/>
            <person name="Birren B."/>
        </authorList>
    </citation>
    <scope>NUCLEOTIDE SEQUENCE [LARGE SCALE GENOMIC DNA]</scope>
    <source>
        <strain evidence="5 6">ACC19a</strain>
    </source>
</reference>
<dbReference type="Gene3D" id="3.40.1280.10">
    <property type="match status" value="1"/>
</dbReference>
<evidence type="ECO:0000256" key="1">
    <source>
        <dbReference type="ARBA" id="ARBA00007228"/>
    </source>
</evidence>
<dbReference type="InterPro" id="IPR029028">
    <property type="entry name" value="Alpha/beta_knot_MTases"/>
</dbReference>
<dbReference type="CDD" id="cd18103">
    <property type="entry name" value="SpoU-like_RlmB"/>
    <property type="match status" value="1"/>
</dbReference>
<dbReference type="FunFam" id="3.40.1280.10:FF:000008">
    <property type="entry name" value="Group 3 RNA methyltransferase TrmH"/>
    <property type="match status" value="1"/>
</dbReference>
<organism evidence="5 6">
    <name type="scientific">Peptoanaerobacter stomatis</name>
    <dbReference type="NCBI Taxonomy" id="796937"/>
    <lineage>
        <taxon>Bacteria</taxon>
        <taxon>Bacillati</taxon>
        <taxon>Bacillota</taxon>
        <taxon>Clostridia</taxon>
        <taxon>Peptostreptococcales</taxon>
        <taxon>Filifactoraceae</taxon>
        <taxon>Peptoanaerobacter</taxon>
    </lineage>
</organism>
<dbReference type="InterPro" id="IPR004441">
    <property type="entry name" value="rRNA_MeTrfase_TrmH"/>
</dbReference>
<dbReference type="BioCyc" id="EBAC796937-HMP:GMGH-1622-MONOMER"/>
<evidence type="ECO:0000313" key="6">
    <source>
        <dbReference type="Proteomes" id="UP000006437"/>
    </source>
</evidence>
<gene>
    <name evidence="5" type="ORF">HMPREF9629_01615</name>
</gene>
<dbReference type="SUPFAM" id="SSF75217">
    <property type="entry name" value="alpha/beta knot"/>
    <property type="match status" value="1"/>
</dbReference>
<dbReference type="Proteomes" id="UP000006437">
    <property type="component" value="Unassembled WGS sequence"/>
</dbReference>
<name>G9WZL4_9FIRM</name>
<evidence type="ECO:0000256" key="3">
    <source>
        <dbReference type="ARBA" id="ARBA00022679"/>
    </source>
</evidence>
<comment type="similarity">
    <text evidence="1">Belongs to the class IV-like SAM-binding methyltransferase superfamily. RNA methyltransferase TrmH family.</text>
</comment>
<dbReference type="InterPro" id="IPR029064">
    <property type="entry name" value="Ribosomal_eL30-like_sf"/>
</dbReference>
<dbReference type="InterPro" id="IPR001537">
    <property type="entry name" value="SpoU_MeTrfase"/>
</dbReference>
<dbReference type="GO" id="GO:0008173">
    <property type="term" value="F:RNA methyltransferase activity"/>
    <property type="evidence" value="ECO:0007669"/>
    <property type="project" value="InterPro"/>
</dbReference>
<dbReference type="GO" id="GO:0006396">
    <property type="term" value="P:RNA processing"/>
    <property type="evidence" value="ECO:0007669"/>
    <property type="project" value="InterPro"/>
</dbReference>
<feature type="domain" description="RNA 2-O ribose methyltransferase substrate binding" evidence="4">
    <location>
        <begin position="3"/>
        <end position="78"/>
    </location>
</feature>
<accession>G9WZL4</accession>
<dbReference type="GO" id="GO:0003723">
    <property type="term" value="F:RNA binding"/>
    <property type="evidence" value="ECO:0007669"/>
    <property type="project" value="InterPro"/>
</dbReference>
<proteinExistence type="inferred from homology"/>
<dbReference type="PATRIC" id="fig|796937.3.peg.812"/>
<protein>
    <submittedName>
        <fullName evidence="5">RNA methyltransferase, TrmH family, group 3</fullName>
    </submittedName>
</protein>